<feature type="region of interest" description="Disordered" evidence="1">
    <location>
        <begin position="16"/>
        <end position="37"/>
    </location>
</feature>
<keyword evidence="3" id="KW-1185">Reference proteome</keyword>
<comment type="caution">
    <text evidence="2">The sequence shown here is derived from an EMBL/GenBank/DDBJ whole genome shotgun (WGS) entry which is preliminary data.</text>
</comment>
<dbReference type="RefSeq" id="WP_272101090.1">
    <property type="nucleotide sequence ID" value="NZ_JAQNDK010000004.1"/>
</dbReference>
<evidence type="ECO:0000313" key="2">
    <source>
        <dbReference type="EMBL" id="MDC0682940.1"/>
    </source>
</evidence>
<name>A0ABT5C983_9BACT</name>
<gene>
    <name evidence="2" type="ORF">POL72_34755</name>
</gene>
<evidence type="ECO:0000256" key="1">
    <source>
        <dbReference type="SAM" id="MobiDB-lite"/>
    </source>
</evidence>
<protein>
    <recommendedName>
        <fullName evidence="4">Lipoprotein</fullName>
    </recommendedName>
</protein>
<reference evidence="2 3" key="1">
    <citation type="submission" date="2023-01" db="EMBL/GenBank/DDBJ databases">
        <title>Minimal conservation of predation-associated metabolite biosynthetic gene clusters underscores biosynthetic potential of Myxococcota including descriptions for ten novel species: Archangium lansinium sp. nov., Myxococcus landrumus sp. nov., Nannocystis bai.</title>
        <authorList>
            <person name="Ahearne A."/>
            <person name="Stevens C."/>
            <person name="Dowd S."/>
        </authorList>
    </citation>
    <scope>NUCLEOTIDE SEQUENCE [LARGE SCALE GENOMIC DNA]</scope>
    <source>
        <strain evidence="2 3">WIWO2</strain>
    </source>
</reference>
<proteinExistence type="predicted"/>
<evidence type="ECO:0008006" key="4">
    <source>
        <dbReference type="Google" id="ProtNLM"/>
    </source>
</evidence>
<organism evidence="2 3">
    <name type="scientific">Sorangium atrum</name>
    <dbReference type="NCBI Taxonomy" id="2995308"/>
    <lineage>
        <taxon>Bacteria</taxon>
        <taxon>Pseudomonadati</taxon>
        <taxon>Myxococcota</taxon>
        <taxon>Polyangia</taxon>
        <taxon>Polyangiales</taxon>
        <taxon>Polyangiaceae</taxon>
        <taxon>Sorangium</taxon>
    </lineage>
</organism>
<dbReference type="EMBL" id="JAQNDK010000004">
    <property type="protein sequence ID" value="MDC0682940.1"/>
    <property type="molecule type" value="Genomic_DNA"/>
</dbReference>
<sequence length="171" mass="17845">MTHDIKSAQGTLLEGQDDCTVARPKDDRRGRSGGKGRGMRLLAKLGGMIAVLASTALAGCIAQEGDEALSDEALSEETVEEAEQALQVGLTSVTCNSGWPGTRGCFKQIVSATDIVPGTVTAQVDGHNGAVGFSASQTGPRTIDFSASIREGDAFNSGKNTTKFLVTWVRQ</sequence>
<evidence type="ECO:0000313" key="3">
    <source>
        <dbReference type="Proteomes" id="UP001217485"/>
    </source>
</evidence>
<accession>A0ABT5C983</accession>
<dbReference type="Proteomes" id="UP001217485">
    <property type="component" value="Unassembled WGS sequence"/>
</dbReference>